<dbReference type="GO" id="GO:0016787">
    <property type="term" value="F:hydrolase activity"/>
    <property type="evidence" value="ECO:0007669"/>
    <property type="project" value="UniProtKB-KW"/>
</dbReference>
<evidence type="ECO:0000259" key="4">
    <source>
        <dbReference type="PROSITE" id="PS50075"/>
    </source>
</evidence>
<dbReference type="PROSITE" id="PS00455">
    <property type="entry name" value="AMP_BINDING"/>
    <property type="match status" value="1"/>
</dbReference>
<evidence type="ECO:0000256" key="2">
    <source>
        <dbReference type="ARBA" id="ARBA00022450"/>
    </source>
</evidence>
<dbReference type="InterPro" id="IPR001031">
    <property type="entry name" value="Thioesterase"/>
</dbReference>
<evidence type="ECO:0000256" key="3">
    <source>
        <dbReference type="ARBA" id="ARBA00022553"/>
    </source>
</evidence>
<dbReference type="Pfam" id="PF00501">
    <property type="entry name" value="AMP-binding"/>
    <property type="match status" value="1"/>
</dbReference>
<dbReference type="PROSITE" id="PS50075">
    <property type="entry name" value="CARRIER"/>
    <property type="match status" value="1"/>
</dbReference>
<dbReference type="Gene3D" id="3.30.559.30">
    <property type="entry name" value="Nonribosomal peptide synthetase, condensation domain"/>
    <property type="match status" value="1"/>
</dbReference>
<dbReference type="InterPro" id="IPR023213">
    <property type="entry name" value="CAT-like_dom_sf"/>
</dbReference>
<dbReference type="InterPro" id="IPR029058">
    <property type="entry name" value="AB_hydrolase_fold"/>
</dbReference>
<sequence length="1208" mass="128519">MTALEEDVSGYQLSPQQQALYRRHGGADRVSRRIRTDGTISVDDVAGRLSAMVAAHEALRTRYVDVAGLSVPVQVVDEPDGVTIEPLPGGGAVVRAGAVSVEHSSTSGGTELVVDLPRLSTDPASWDLLAGTLTGVPVAPGEVLQYADVAVWLQEQLVDAAPVATTTRSHLPFVMADDSVSHVSSTIPATTLRRVQEVAEELAVDEAAVVFAAWESVYVRYTRTEEHHAVVVTDGRSAPGLGNVVGPLERPVPLSFELGQETPFTEAVKAAHAALTDAKAAEYEFDPAEVAQRATSFAFRYRENGLADSPDVLADLHLDCLSGPEGLLVAVAAKGANAEDLGSLIEAFGHLLADAVTEPARQIGVLLLVAQPEQEPEPVSRLETALQGILARADEQPDAPAVVCGAAVVTYRELVDRAAALAGVLREHGVRPGALVPVMAETAVETVVAMVGTWLAEAAFVPLDPDWPQARRDTVVRDVAAPVIVQHDLAILDVDPRPEPMTRRGVAYVIYTSGTSGTSKGVVIGHEQLAHYVAASSEVFRIGSDTRSVAMSTLAADLAYTAIFPVLAKGGRVHLIDSDVATDPAALAERLRRHPADLMKLVPSHLTALLAAADDPAALLPREVLVLGGEFLPPSLADRLQGLAPDLRVYNHYGATETTIGAVCHLVGTARDVRLRSIPVGAGFGGNSVTVVDSAGALLPPWCPGEVMISGPHVGLGYLGGRPGGFDGRRYRLGDLGRLVPGAGVEVLGRLDDQVKLRGHRIGLGEIQGSVRRLNGVVAATVIAREDESGLISHLDAYVVLDADADATTADLEERLRRELPPAWVPSRWRAVEKLPLTSNGKLDRSALTPVEPQRTRSARPTDSVEQRLLVIWEEVVRVGDISRDDDFFDLGANSLDAIKLIARVNRAFGSNLPMASIMRARTVAATADLIRSGKFHDSNLVPLRQGPVTSPVFCFHPGGGTTLCYWDLARTLPAEHQVVGVEAIGLHGKPPHDDFAVMTEDYAAAIAAGGYGPPVLVGWCFGGLVARGTADALRRAGHDVELLVLIDCPAPGFDDNTDDALQEAQLLTESKLASKFAWHFEPELPSMHAEAPSRYELMLKAMQTGGHLPEGTAEDEVKTIFDVYAANSQAWEEYAVGQVDQGVDYPVLLVRAEADGALADTDRTWGWGSLIGPDLRFASVTADHHSIMRPPAVAELASVITQIRNAR</sequence>
<dbReference type="EMBL" id="QZFV01000085">
    <property type="protein sequence ID" value="RJQ84666.1"/>
    <property type="molecule type" value="Genomic_DNA"/>
</dbReference>
<dbReference type="Gene3D" id="3.30.559.10">
    <property type="entry name" value="Chloramphenicol acetyltransferase-like domain"/>
    <property type="match status" value="1"/>
</dbReference>
<dbReference type="CDD" id="cd05930">
    <property type="entry name" value="A_NRPS"/>
    <property type="match status" value="1"/>
</dbReference>
<keyword evidence="6" id="KW-1185">Reference proteome</keyword>
<dbReference type="InterPro" id="IPR020845">
    <property type="entry name" value="AMP-binding_CS"/>
</dbReference>
<dbReference type="Gene3D" id="3.30.300.30">
    <property type="match status" value="1"/>
</dbReference>
<dbReference type="InterPro" id="IPR025110">
    <property type="entry name" value="AMP-bd_C"/>
</dbReference>
<dbReference type="SUPFAM" id="SSF53474">
    <property type="entry name" value="alpha/beta-Hydrolases"/>
    <property type="match status" value="1"/>
</dbReference>
<dbReference type="InterPro" id="IPR045851">
    <property type="entry name" value="AMP-bd_C_sf"/>
</dbReference>
<keyword evidence="5" id="KW-0378">Hydrolase</keyword>
<feature type="domain" description="Carrier" evidence="4">
    <location>
        <begin position="860"/>
        <end position="935"/>
    </location>
</feature>
<dbReference type="OrthoDB" id="3243414at2"/>
<dbReference type="InterPro" id="IPR009081">
    <property type="entry name" value="PP-bd_ACP"/>
</dbReference>
<dbReference type="SUPFAM" id="SSF56801">
    <property type="entry name" value="Acetyl-CoA synthetase-like"/>
    <property type="match status" value="1"/>
</dbReference>
<dbReference type="RefSeq" id="WP_120024191.1">
    <property type="nucleotide sequence ID" value="NZ_QZFV01000085.1"/>
</dbReference>
<dbReference type="Proteomes" id="UP000285112">
    <property type="component" value="Unassembled WGS sequence"/>
</dbReference>
<gene>
    <name evidence="5" type="ORF">D5S19_16235</name>
</gene>
<dbReference type="PROSITE" id="PS00012">
    <property type="entry name" value="PHOSPHOPANTETHEINE"/>
    <property type="match status" value="1"/>
</dbReference>
<dbReference type="Gene3D" id="1.10.1200.10">
    <property type="entry name" value="ACP-like"/>
    <property type="match status" value="1"/>
</dbReference>
<keyword evidence="3" id="KW-0597">Phosphoprotein</keyword>
<evidence type="ECO:0000256" key="1">
    <source>
        <dbReference type="ARBA" id="ARBA00001957"/>
    </source>
</evidence>
<dbReference type="Pfam" id="PF00550">
    <property type="entry name" value="PP-binding"/>
    <property type="match status" value="1"/>
</dbReference>
<reference evidence="5 6" key="1">
    <citation type="submission" date="2018-09" db="EMBL/GenBank/DDBJ databases">
        <title>YIM PH 21725 draft genome.</title>
        <authorList>
            <person name="Miao C."/>
        </authorList>
    </citation>
    <scope>NUCLEOTIDE SEQUENCE [LARGE SCALE GENOMIC DNA]</scope>
    <source>
        <strain evidence="6">YIM PH21725</strain>
    </source>
</reference>
<dbReference type="PANTHER" id="PTHR45527">
    <property type="entry name" value="NONRIBOSOMAL PEPTIDE SYNTHETASE"/>
    <property type="match status" value="1"/>
</dbReference>
<dbReference type="GO" id="GO:0005737">
    <property type="term" value="C:cytoplasm"/>
    <property type="evidence" value="ECO:0007669"/>
    <property type="project" value="TreeGrafter"/>
</dbReference>
<protein>
    <submittedName>
        <fullName evidence="5">Alpha/beta fold hydrolase</fullName>
    </submittedName>
</protein>
<dbReference type="GO" id="GO:0031177">
    <property type="term" value="F:phosphopantetheine binding"/>
    <property type="evidence" value="ECO:0007669"/>
    <property type="project" value="InterPro"/>
</dbReference>
<organism evidence="5 6">
    <name type="scientific">Amycolatopsis panacis</name>
    <dbReference type="NCBI Taxonomy" id="2340917"/>
    <lineage>
        <taxon>Bacteria</taxon>
        <taxon>Bacillati</taxon>
        <taxon>Actinomycetota</taxon>
        <taxon>Actinomycetes</taxon>
        <taxon>Pseudonocardiales</taxon>
        <taxon>Pseudonocardiaceae</taxon>
        <taxon>Amycolatopsis</taxon>
    </lineage>
</organism>
<dbReference type="Pfam" id="PF00975">
    <property type="entry name" value="Thioesterase"/>
    <property type="match status" value="1"/>
</dbReference>
<keyword evidence="2" id="KW-0596">Phosphopantetheine</keyword>
<dbReference type="InterPro" id="IPR006162">
    <property type="entry name" value="Ppantetheine_attach_site"/>
</dbReference>
<dbReference type="Gene3D" id="3.40.50.1820">
    <property type="entry name" value="alpha/beta hydrolase"/>
    <property type="match status" value="1"/>
</dbReference>
<accession>A0A419I3D9</accession>
<dbReference type="SUPFAM" id="SSF47336">
    <property type="entry name" value="ACP-like"/>
    <property type="match status" value="1"/>
</dbReference>
<dbReference type="GO" id="GO:0044550">
    <property type="term" value="P:secondary metabolite biosynthetic process"/>
    <property type="evidence" value="ECO:0007669"/>
    <property type="project" value="TreeGrafter"/>
</dbReference>
<dbReference type="InterPro" id="IPR020806">
    <property type="entry name" value="PKS_PP-bd"/>
</dbReference>
<dbReference type="Gene3D" id="3.40.50.12780">
    <property type="entry name" value="N-terminal domain of ligase-like"/>
    <property type="match status" value="1"/>
</dbReference>
<dbReference type="GO" id="GO:0043041">
    <property type="term" value="P:amino acid activation for nonribosomal peptide biosynthetic process"/>
    <property type="evidence" value="ECO:0007669"/>
    <property type="project" value="TreeGrafter"/>
</dbReference>
<dbReference type="InterPro" id="IPR042099">
    <property type="entry name" value="ANL_N_sf"/>
</dbReference>
<dbReference type="InterPro" id="IPR036736">
    <property type="entry name" value="ACP-like_sf"/>
</dbReference>
<dbReference type="InterPro" id="IPR000873">
    <property type="entry name" value="AMP-dep_synth/lig_dom"/>
</dbReference>
<dbReference type="SMART" id="SM00823">
    <property type="entry name" value="PKS_PP"/>
    <property type="match status" value="1"/>
</dbReference>
<dbReference type="AlphaFoldDB" id="A0A419I3D9"/>
<comment type="caution">
    <text evidence="5">The sequence shown here is derived from an EMBL/GenBank/DDBJ whole genome shotgun (WGS) entry which is preliminary data.</text>
</comment>
<name>A0A419I3D9_9PSEU</name>
<comment type="cofactor">
    <cofactor evidence="1">
        <name>pantetheine 4'-phosphate</name>
        <dbReference type="ChEBI" id="CHEBI:47942"/>
    </cofactor>
</comment>
<dbReference type="PANTHER" id="PTHR45527:SF1">
    <property type="entry name" value="FATTY ACID SYNTHASE"/>
    <property type="match status" value="1"/>
</dbReference>
<evidence type="ECO:0000313" key="5">
    <source>
        <dbReference type="EMBL" id="RJQ84666.1"/>
    </source>
</evidence>
<dbReference type="Pfam" id="PF13193">
    <property type="entry name" value="AMP-binding_C"/>
    <property type="match status" value="1"/>
</dbReference>
<dbReference type="SUPFAM" id="SSF52777">
    <property type="entry name" value="CoA-dependent acyltransferases"/>
    <property type="match status" value="2"/>
</dbReference>
<proteinExistence type="predicted"/>
<evidence type="ECO:0000313" key="6">
    <source>
        <dbReference type="Proteomes" id="UP000285112"/>
    </source>
</evidence>